<evidence type="ECO:0000313" key="4">
    <source>
        <dbReference type="Proteomes" id="UP000198406"/>
    </source>
</evidence>
<gene>
    <name evidence="3" type="ORF">FisN_3Hh370</name>
</gene>
<feature type="region of interest" description="Disordered" evidence="1">
    <location>
        <begin position="357"/>
        <end position="380"/>
    </location>
</feature>
<dbReference type="Gene3D" id="2.60.120.650">
    <property type="entry name" value="Cupin"/>
    <property type="match status" value="1"/>
</dbReference>
<dbReference type="PANTHER" id="PTHR12461:SF105">
    <property type="entry name" value="HYPOXIA-INDUCIBLE FACTOR 1-ALPHA INHIBITOR"/>
    <property type="match status" value="1"/>
</dbReference>
<dbReference type="InterPro" id="IPR003347">
    <property type="entry name" value="JmjC_dom"/>
</dbReference>
<dbReference type="PROSITE" id="PS51184">
    <property type="entry name" value="JMJC"/>
    <property type="match status" value="1"/>
</dbReference>
<dbReference type="InterPro" id="IPR041667">
    <property type="entry name" value="Cupin_8"/>
</dbReference>
<dbReference type="SUPFAM" id="SSF51197">
    <property type="entry name" value="Clavaminate synthase-like"/>
    <property type="match status" value="1"/>
</dbReference>
<feature type="region of interest" description="Disordered" evidence="1">
    <location>
        <begin position="1"/>
        <end position="29"/>
    </location>
</feature>
<evidence type="ECO:0000313" key="3">
    <source>
        <dbReference type="EMBL" id="GAX16149.1"/>
    </source>
</evidence>
<evidence type="ECO:0000259" key="2">
    <source>
        <dbReference type="PROSITE" id="PS51184"/>
    </source>
</evidence>
<name>A0A1Z5JQB5_FISSO</name>
<sequence length="504" mass="55796">MTRKRKAAGLSGTQQTGTSTNRDDSNENSSCCIRVTSNKNDDDEESLLQQLLGPLSKDLFMSKYFRAKAVHVKSSVARFQGLTEELSDAERILQETSSESIFVWLPSNKSSKESHIKSIEVSDPGAAYALLQAGHATYCRAPPHIEEHLVRRLLQDTQIGCGCQHSALARGEVEVFIGATSGQVTGWHMDFQENFTLQLTGKKQWDLKASTVQHPLRGVTPHYASPEMVEPQLKAARLADPSFQFDHPSESNSVGEIETVVVGPGDVLYHPAGIWHRVKVLEPGISINISLMASNYATLVCQSLQQYLLQRPAWRQLIQGPAPLDGLLAELPDIIHQFIRETGTNGILPPVIQEGGIKTAEDDGDNDEMSGNDSEASSAAAVDDEIVDADSFPVHYSLEDFKRLVLTINPLASMLDQNEVRKYYHGKPETTTTESIKILNVNFAGNENHESLVRVTFRTKHYDVVDEYLTKTDGVLLPRETVPLSNFLIHYGYIIGTPTAEMKR</sequence>
<keyword evidence="4" id="KW-1185">Reference proteome</keyword>
<dbReference type="Pfam" id="PF13621">
    <property type="entry name" value="Cupin_8"/>
    <property type="match status" value="1"/>
</dbReference>
<feature type="domain" description="JmjC" evidence="2">
    <location>
        <begin position="142"/>
        <end position="308"/>
    </location>
</feature>
<comment type="caution">
    <text evidence="3">The sequence shown here is derived from an EMBL/GenBank/DDBJ whole genome shotgun (WGS) entry which is preliminary data.</text>
</comment>
<reference evidence="3 4" key="1">
    <citation type="journal article" date="2015" name="Plant Cell">
        <title>Oil accumulation by the oleaginous diatom Fistulifera solaris as revealed by the genome and transcriptome.</title>
        <authorList>
            <person name="Tanaka T."/>
            <person name="Maeda Y."/>
            <person name="Veluchamy A."/>
            <person name="Tanaka M."/>
            <person name="Abida H."/>
            <person name="Marechal E."/>
            <person name="Bowler C."/>
            <person name="Muto M."/>
            <person name="Sunaga Y."/>
            <person name="Tanaka M."/>
            <person name="Yoshino T."/>
            <person name="Taniguchi T."/>
            <person name="Fukuda Y."/>
            <person name="Nemoto M."/>
            <person name="Matsumoto M."/>
            <person name="Wong P.S."/>
            <person name="Aburatani S."/>
            <person name="Fujibuchi W."/>
        </authorList>
    </citation>
    <scope>NUCLEOTIDE SEQUENCE [LARGE SCALE GENOMIC DNA]</scope>
    <source>
        <strain evidence="3 4">JPCC DA0580</strain>
    </source>
</reference>
<dbReference type="OrthoDB" id="47172at2759"/>
<dbReference type="AlphaFoldDB" id="A0A1Z5JQB5"/>
<dbReference type="Proteomes" id="UP000198406">
    <property type="component" value="Unassembled WGS sequence"/>
</dbReference>
<proteinExistence type="predicted"/>
<organism evidence="3 4">
    <name type="scientific">Fistulifera solaris</name>
    <name type="common">Oleaginous diatom</name>
    <dbReference type="NCBI Taxonomy" id="1519565"/>
    <lineage>
        <taxon>Eukaryota</taxon>
        <taxon>Sar</taxon>
        <taxon>Stramenopiles</taxon>
        <taxon>Ochrophyta</taxon>
        <taxon>Bacillariophyta</taxon>
        <taxon>Bacillariophyceae</taxon>
        <taxon>Bacillariophycidae</taxon>
        <taxon>Naviculales</taxon>
        <taxon>Naviculaceae</taxon>
        <taxon>Fistulifera</taxon>
    </lineage>
</organism>
<accession>A0A1Z5JQB5</accession>
<dbReference type="PANTHER" id="PTHR12461">
    <property type="entry name" value="HYPOXIA-INDUCIBLE FACTOR 1 ALPHA INHIBITOR-RELATED"/>
    <property type="match status" value="1"/>
</dbReference>
<dbReference type="InParanoid" id="A0A1Z5JQB5"/>
<feature type="compositionally biased region" description="Low complexity" evidence="1">
    <location>
        <begin position="11"/>
        <end position="20"/>
    </location>
</feature>
<protein>
    <recommendedName>
        <fullName evidence="2">JmjC domain-containing protein</fullName>
    </recommendedName>
</protein>
<dbReference type="EMBL" id="BDSP01000102">
    <property type="protein sequence ID" value="GAX16149.1"/>
    <property type="molecule type" value="Genomic_DNA"/>
</dbReference>
<evidence type="ECO:0000256" key="1">
    <source>
        <dbReference type="SAM" id="MobiDB-lite"/>
    </source>
</evidence>